<reference evidence="2 3" key="1">
    <citation type="submission" date="2018-06" db="EMBL/GenBank/DDBJ databases">
        <title>Paenibacillus montanisoli sp. nov., isolated from mountain area soil.</title>
        <authorList>
            <person name="Wu M."/>
        </authorList>
    </citation>
    <scope>NUCLEOTIDE SEQUENCE [LARGE SCALE GENOMIC DNA]</scope>
    <source>
        <strain evidence="2 3">RA17</strain>
    </source>
</reference>
<name>A0A328U6K4_9BACL</name>
<dbReference type="Gene3D" id="2.60.120.560">
    <property type="entry name" value="Exo-inulinase, domain 1"/>
    <property type="match status" value="1"/>
</dbReference>
<dbReference type="InterPro" id="IPR035986">
    <property type="entry name" value="PKD_dom_sf"/>
</dbReference>
<dbReference type="InterPro" id="IPR013783">
    <property type="entry name" value="Ig-like_fold"/>
</dbReference>
<accession>A0A328U6K4</accession>
<dbReference type="SUPFAM" id="SSF49299">
    <property type="entry name" value="PKD domain"/>
    <property type="match status" value="1"/>
</dbReference>
<protein>
    <recommendedName>
        <fullName evidence="4">PKD domain-containing protein</fullName>
    </recommendedName>
</protein>
<feature type="region of interest" description="Disordered" evidence="1">
    <location>
        <begin position="1900"/>
        <end position="1923"/>
    </location>
</feature>
<evidence type="ECO:0000313" key="2">
    <source>
        <dbReference type="EMBL" id="RAP77393.1"/>
    </source>
</evidence>
<feature type="compositionally biased region" description="Polar residues" evidence="1">
    <location>
        <begin position="1914"/>
        <end position="1923"/>
    </location>
</feature>
<gene>
    <name evidence="2" type="ORF">DL346_02600</name>
</gene>
<evidence type="ECO:0000313" key="3">
    <source>
        <dbReference type="Proteomes" id="UP000249260"/>
    </source>
</evidence>
<keyword evidence="3" id="KW-1185">Reference proteome</keyword>
<dbReference type="Gene3D" id="2.60.40.10">
    <property type="entry name" value="Immunoglobulins"/>
    <property type="match status" value="3"/>
</dbReference>
<proteinExistence type="predicted"/>
<sequence>MKEDPDYCASCTVNTKIYRYYIPILFEFQLDGVLEVHHKTTSGANIDAAFADQTKNMTQGQSQSITPGKSEGYTYVGYKKSTVGLPSGGSIITGAPPTFVYDGKYDRYYLNLYYELESVSDGKAHVRHVTTTGQSLDSVFGDHTDDLKNGGYYSPTHPSAAGYNYQGYVKTTTGTPPTDFSSTTAGDYSIPSYDSSSFKTLYLYYVYDVVSAGKVHVRHMVRTNPASIYVQQGGEELIPVATLPNSRTLAADSSYGTVKGKNVSYVAFSNTVTAGSTASVSLTSALPEAYVTFFYEQAIIQPPDENHPPTFEIGFVDPNNNKVPLHKVVEGTTLDLIYINDPSVPTPNDPDGDNLNFQGFDFDAGNAFIQSIPSKSTAYVDGQHGLTMDTIGHHNVCAGMSDSRGATTTECTYIEVVPRNPVPVISCPPSIIANHPVPAGAINGNGSYSPISGRTIDHTRDEWTNKQTSFANATTSDLTVQVSLHVYDSGGLKSLAPATCTIIVKPDLPPIAKLTVPPLSIRGTQLDIVNKSVSQDGDRITKAEYKYKYDANNNGFTDDAWIAVTGTMAKMQIAPTKVGKYLFYLKVTEEYGAWDDTLADPPATLTLDVVNNAPEVSFEMEGKNPQPDLDPYTRITPNAMLNWPVYVPGTDTKVFNVNNLWRSNNEDLVSGEGRNFGSQDQKFSYYRVTRSNVTTEFPFSVPMVNNGYGSNRLSPWRSTSTMTSTLSVPLVDTYDPNGNVISFGDSYMNDLNILKIRSNKKNIFFRTQNRVIETSGNPKYTDRLYALNPKRLSPLEMYVKPGAWFASYRYIGGDPYDFVIDFTLEPSRNVVINSVTKSLNFYTIHDYELANGKYLYMRREWWGYKSGGGREYFYDIAIYDARTGEELKSTFDSPELAAYWNSYDTYGFKDYVFSHSLGDKVAMKRSDSSAENGKLKDGMSWVVLDPALEIVHKARWSQPDPNDSLTAKLIATSGNGSNLDYTFDLNLTTDASGALYSYQAYSLNNSGSSGKYDLNITKYNPDFTLAWRKYLKPETLAGPTNAATFLNFNYSNPDPYGYMVMDIGSNEIVAKLYYDHYPEGSMVPDAVEENLTLNLTTGLIKSRKSSFNGDDLVPTHYGHNPFEAYAAYAVNWSGPRLSIPSSTVTIDGNRTTFLANATCSGSGAQGEGSNAVYDKTGNVAARAGVPCNAGKQIFGEYFGDGVYVSLNKATNSVNQGVALNVSIGTPTTGKPFVQSFTSGQFYSPTSLSDAEVKFNFMVEDVDYDDEWLGFSFRMKDRKNGYALETDAKKIEFVVYKNGARTVLAAQDYTLLNKKSYAVKLQMVDAQFKVFLDNTPLFEVEDDTYTSGRYGYFANKSFTTFGTLAYKLIVTNEVWSDQYAIWDSGTAHAEVQYNNISFTDPENDPSAGGLYDWTVQHTVRFIHNQGLSALHNETFHDAQLAFDKVGDYLVKLKAKDDPNPSYLYPDLTFDSYRKSSNEFSNRITVHRRPVANFTLSSAANGSVIWSDKSYDPDRYYSSADYSTEATGIDYKATKGIIEKRFYYISPSGNYAEEKLVSPQELGTYEVGMAVRDEYDAWSDWHVVRLTVSVLAPPNTPPVPGFTSSHINTYRGVPVTFNSVASDKEDGDRTKLLHDYYLKNTTAGGGETLASDSRTSWNKTFTSMGTFDLRQVVEDSAGATAQFSLQVNVVNRLPAGVITMPSSTVQNNPTKLTVPRPNFTWSYSDADADDQTRYQVKIYKYGGLLQHDSGIKAGSAKAWTPGADLPERVNMYVIVRVYDGYDWSDYSAPKFFYIETNQPPAADFDWLPKPVYEGDMIVLTQTIADPDQDSLSVRYSVTDPVGSSKTFDYADSFPYAASGPSFKGALPGSYSVQLTVSDGKAAPVVVRKTITVLPLTVSGQVKHTEHWNERRKESNLAASGNENSPRSYSVFWAGERFMLEAATTVTGTAAAADQVKVTMNGFTVSLKPANAAKTAWSGDMWEESFEDLPEGPLLFTFTAIYNNGTVKSTEVTVTIAGNIQQTVGVHRVQ</sequence>
<dbReference type="Proteomes" id="UP000249260">
    <property type="component" value="Unassembled WGS sequence"/>
</dbReference>
<evidence type="ECO:0008006" key="4">
    <source>
        <dbReference type="Google" id="ProtNLM"/>
    </source>
</evidence>
<dbReference type="Pfam" id="PF25788">
    <property type="entry name" value="Ig_Rha78A_N"/>
    <property type="match status" value="1"/>
</dbReference>
<evidence type="ECO:0000256" key="1">
    <source>
        <dbReference type="SAM" id="MobiDB-lite"/>
    </source>
</evidence>
<organism evidence="2 3">
    <name type="scientific">Paenibacillus montanisoli</name>
    <dbReference type="NCBI Taxonomy" id="2081970"/>
    <lineage>
        <taxon>Bacteria</taxon>
        <taxon>Bacillati</taxon>
        <taxon>Bacillota</taxon>
        <taxon>Bacilli</taxon>
        <taxon>Bacillales</taxon>
        <taxon>Paenibacillaceae</taxon>
        <taxon>Paenibacillus</taxon>
    </lineage>
</organism>
<comment type="caution">
    <text evidence="2">The sequence shown here is derived from an EMBL/GenBank/DDBJ whole genome shotgun (WGS) entry which is preliminary data.</text>
</comment>
<dbReference type="EMBL" id="QLUW01000001">
    <property type="protein sequence ID" value="RAP77393.1"/>
    <property type="molecule type" value="Genomic_DNA"/>
</dbReference>
<feature type="compositionally biased region" description="Basic and acidic residues" evidence="1">
    <location>
        <begin position="1900"/>
        <end position="1912"/>
    </location>
</feature>